<feature type="transmembrane region" description="Helical" evidence="6">
    <location>
        <begin position="234"/>
        <end position="254"/>
    </location>
</feature>
<evidence type="ECO:0000256" key="2">
    <source>
        <dbReference type="ARBA" id="ARBA00007558"/>
    </source>
</evidence>
<comment type="caution">
    <text evidence="9">The sequence shown here is derived from an EMBL/GenBank/DDBJ whole genome shotgun (WGS) entry which is preliminary data.</text>
</comment>
<evidence type="ECO:0000256" key="5">
    <source>
        <dbReference type="ARBA" id="ARBA00023136"/>
    </source>
</evidence>
<evidence type="ECO:0000259" key="8">
    <source>
        <dbReference type="Pfam" id="PF24160"/>
    </source>
</evidence>
<dbReference type="Proteomes" id="UP000827092">
    <property type="component" value="Unassembled WGS sequence"/>
</dbReference>
<protein>
    <submittedName>
        <fullName evidence="9">Uncharacterized protein</fullName>
    </submittedName>
</protein>
<keyword evidence="5 6" id="KW-0472">Membrane</keyword>
<gene>
    <name evidence="9" type="ORF">JTE90_023833</name>
</gene>
<dbReference type="Pfam" id="PF04884">
    <property type="entry name" value="UVB_sens_prot"/>
    <property type="match status" value="1"/>
</dbReference>
<evidence type="ECO:0000259" key="7">
    <source>
        <dbReference type="Pfam" id="PF04884"/>
    </source>
</evidence>
<evidence type="ECO:0000256" key="4">
    <source>
        <dbReference type="ARBA" id="ARBA00022989"/>
    </source>
</evidence>
<evidence type="ECO:0000313" key="9">
    <source>
        <dbReference type="EMBL" id="KAG8196278.1"/>
    </source>
</evidence>
<keyword evidence="10" id="KW-1185">Reference proteome</keyword>
<accession>A0AAV6VKS1</accession>
<dbReference type="InterPro" id="IPR054549">
    <property type="entry name" value="UVB_sens_RUS_dom"/>
</dbReference>
<dbReference type="PANTHER" id="PTHR12770:SF31">
    <property type="entry name" value="RUS FAMILY MEMBER 1"/>
    <property type="match status" value="1"/>
</dbReference>
<evidence type="ECO:0000256" key="1">
    <source>
        <dbReference type="ARBA" id="ARBA00004370"/>
    </source>
</evidence>
<dbReference type="PANTHER" id="PTHR12770">
    <property type="entry name" value="RUS1 FAMILY PROTEIN C16ORF58"/>
    <property type="match status" value="1"/>
</dbReference>
<comment type="subcellular location">
    <subcellularLocation>
        <location evidence="1">Membrane</location>
    </subcellularLocation>
</comment>
<keyword evidence="3 6" id="KW-0812">Transmembrane</keyword>
<feature type="transmembrane region" description="Helical" evidence="6">
    <location>
        <begin position="210"/>
        <end position="228"/>
    </location>
</feature>
<evidence type="ECO:0000256" key="3">
    <source>
        <dbReference type="ARBA" id="ARBA00022692"/>
    </source>
</evidence>
<feature type="domain" description="Root UVB sensitive protein C-terminal" evidence="8">
    <location>
        <begin position="292"/>
        <end position="392"/>
    </location>
</feature>
<proteinExistence type="inferred from homology"/>
<name>A0AAV6VKS1_9ARAC</name>
<feature type="transmembrane region" description="Helical" evidence="6">
    <location>
        <begin position="162"/>
        <end position="189"/>
    </location>
</feature>
<evidence type="ECO:0000313" key="10">
    <source>
        <dbReference type="Proteomes" id="UP000827092"/>
    </source>
</evidence>
<sequence>MIEQLDFDINVEESYGVICQRLYVVKSAGRGRYKVAETKDYQTITSFVMNLFLPYGYPHSVSQDYLRYQIFDSIQAFASSITGSVCTHSIMKGVGVGDASATALAATFTWLYKDGVSMLGKIAFAWLQGTSLDIDCKKWRLFADILNDVAMLLDLLSPFCPYYFTFIICVSGVMKAIVGVAGGCTRAALTQHQAIKNNMADVSAKDGSQETLVNFIALLCSLFILPIVTESVMLTCFLYFLMTAIHITANYFAVKSVVMNTFNERRFEIYACDYLKKAFKISMVPESVNLDLLSVDEVNSKESVFFDFSQEKVQIKLGASFEDFVCYRSCEEVRKALKLYDDANYLLRIHIKAPSTALIYVTLNKKATAVNIMEAYFQALFIKNIMDSCPFSLAPQAIG</sequence>
<dbReference type="GO" id="GO:0016020">
    <property type="term" value="C:membrane"/>
    <property type="evidence" value="ECO:0007669"/>
    <property type="project" value="UniProtKB-SubCell"/>
</dbReference>
<dbReference type="EMBL" id="JAFNEN010000073">
    <property type="protein sequence ID" value="KAG8196278.1"/>
    <property type="molecule type" value="Genomic_DNA"/>
</dbReference>
<dbReference type="Pfam" id="PF24160">
    <property type="entry name" value="UVB_sens_C"/>
    <property type="match status" value="1"/>
</dbReference>
<feature type="domain" description="Protein root UVB sensitive/RUS" evidence="7">
    <location>
        <begin position="41"/>
        <end position="277"/>
    </location>
</feature>
<dbReference type="InterPro" id="IPR055412">
    <property type="entry name" value="UVB_sens_C"/>
</dbReference>
<keyword evidence="4 6" id="KW-1133">Transmembrane helix</keyword>
<dbReference type="InterPro" id="IPR006968">
    <property type="entry name" value="RUS_fam"/>
</dbReference>
<organism evidence="9 10">
    <name type="scientific">Oedothorax gibbosus</name>
    <dbReference type="NCBI Taxonomy" id="931172"/>
    <lineage>
        <taxon>Eukaryota</taxon>
        <taxon>Metazoa</taxon>
        <taxon>Ecdysozoa</taxon>
        <taxon>Arthropoda</taxon>
        <taxon>Chelicerata</taxon>
        <taxon>Arachnida</taxon>
        <taxon>Araneae</taxon>
        <taxon>Araneomorphae</taxon>
        <taxon>Entelegynae</taxon>
        <taxon>Araneoidea</taxon>
        <taxon>Linyphiidae</taxon>
        <taxon>Erigoninae</taxon>
        <taxon>Oedothorax</taxon>
    </lineage>
</organism>
<reference evidence="9 10" key="1">
    <citation type="journal article" date="2022" name="Nat. Ecol. Evol.">
        <title>A masculinizing supergene underlies an exaggerated male reproductive morph in a spider.</title>
        <authorList>
            <person name="Hendrickx F."/>
            <person name="De Corte Z."/>
            <person name="Sonet G."/>
            <person name="Van Belleghem S.M."/>
            <person name="Kostlbacher S."/>
            <person name="Vangestel C."/>
        </authorList>
    </citation>
    <scope>NUCLEOTIDE SEQUENCE [LARGE SCALE GENOMIC DNA]</scope>
    <source>
        <strain evidence="9">W744_W776</strain>
    </source>
</reference>
<comment type="similarity">
    <text evidence="2">Belongs to the RUS1 family.</text>
</comment>
<dbReference type="AlphaFoldDB" id="A0AAV6VKS1"/>
<evidence type="ECO:0000256" key="6">
    <source>
        <dbReference type="SAM" id="Phobius"/>
    </source>
</evidence>